<proteinExistence type="predicted"/>
<feature type="region of interest" description="Disordered" evidence="1">
    <location>
        <begin position="141"/>
        <end position="172"/>
    </location>
</feature>
<feature type="region of interest" description="Disordered" evidence="1">
    <location>
        <begin position="95"/>
        <end position="123"/>
    </location>
</feature>
<feature type="compositionally biased region" description="Basic and acidic residues" evidence="1">
    <location>
        <begin position="110"/>
        <end position="119"/>
    </location>
</feature>
<feature type="region of interest" description="Disordered" evidence="1">
    <location>
        <begin position="1"/>
        <end position="21"/>
    </location>
</feature>
<dbReference type="AlphaFoldDB" id="G0MCS8"/>
<dbReference type="Proteomes" id="UP000008068">
    <property type="component" value="Unassembled WGS sequence"/>
</dbReference>
<feature type="compositionally biased region" description="Acidic residues" evidence="1">
    <location>
        <begin position="100"/>
        <end position="109"/>
    </location>
</feature>
<organism evidence="3">
    <name type="scientific">Caenorhabditis brenneri</name>
    <name type="common">Nematode worm</name>
    <dbReference type="NCBI Taxonomy" id="135651"/>
    <lineage>
        <taxon>Eukaryota</taxon>
        <taxon>Metazoa</taxon>
        <taxon>Ecdysozoa</taxon>
        <taxon>Nematoda</taxon>
        <taxon>Chromadorea</taxon>
        <taxon>Rhabditida</taxon>
        <taxon>Rhabditina</taxon>
        <taxon>Rhabditomorpha</taxon>
        <taxon>Rhabditoidea</taxon>
        <taxon>Rhabditidae</taxon>
        <taxon>Peloderinae</taxon>
        <taxon>Caenorhabditis</taxon>
    </lineage>
</organism>
<sequence>MSSHPKITVHIHKGPPVPFKHANGKHYDGHALKEELIHEAREFVNDVKNGTMTWCPVENRERPFQLSDWKDRAEWIVRQRTGYATEEHRRMLSLNRQFEQDEEEEEEEPEKQTQMEPKRLTSSTYSVESWVSAAADNNRFRRPLLPNQFPRILARHRPVAGQKEYTKENNYQ</sequence>
<reference evidence="3" key="1">
    <citation type="submission" date="2011-07" db="EMBL/GenBank/DDBJ databases">
        <authorList>
            <consortium name="Caenorhabditis brenneri Sequencing and Analysis Consortium"/>
            <person name="Wilson R.K."/>
        </authorList>
    </citation>
    <scope>NUCLEOTIDE SEQUENCE [LARGE SCALE GENOMIC DNA]</scope>
    <source>
        <strain evidence="3">PB2801</strain>
    </source>
</reference>
<name>G0MCS8_CAEBE</name>
<protein>
    <submittedName>
        <fullName evidence="2">Uncharacterized protein</fullName>
    </submittedName>
</protein>
<dbReference type="InParanoid" id="G0MCS8"/>
<dbReference type="EMBL" id="GL379790">
    <property type="protein sequence ID" value="EGT49426.1"/>
    <property type="molecule type" value="Genomic_DNA"/>
</dbReference>
<evidence type="ECO:0000313" key="2">
    <source>
        <dbReference type="EMBL" id="EGT49426.1"/>
    </source>
</evidence>
<accession>G0MCS8</accession>
<dbReference type="HOGENOM" id="CLU_1556630_0_0_1"/>
<keyword evidence="3" id="KW-1185">Reference proteome</keyword>
<evidence type="ECO:0000313" key="3">
    <source>
        <dbReference type="Proteomes" id="UP000008068"/>
    </source>
</evidence>
<evidence type="ECO:0000256" key="1">
    <source>
        <dbReference type="SAM" id="MobiDB-lite"/>
    </source>
</evidence>
<gene>
    <name evidence="2" type="ORF">CAEBREN_06070</name>
</gene>